<proteinExistence type="predicted"/>
<comment type="caution">
    <text evidence="2">The sequence shown here is derived from an EMBL/GenBank/DDBJ whole genome shotgun (WGS) entry which is preliminary data.</text>
</comment>
<feature type="region of interest" description="Disordered" evidence="1">
    <location>
        <begin position="119"/>
        <end position="146"/>
    </location>
</feature>
<evidence type="ECO:0000313" key="2">
    <source>
        <dbReference type="EMBL" id="ELZ95858.1"/>
    </source>
</evidence>
<accession>M0IJ13</accession>
<gene>
    <name evidence="2" type="ORF">C440_06197</name>
</gene>
<dbReference type="AlphaFoldDB" id="M0IJ13"/>
<sequence length="396" mass="43200">MQWWTRLGSERERFVTDAVPTGDDGLYAVGWYDVGDRTGDRFGGFLQRLSPRGTVDWEFYWDRTRRPRAVTAAPDGPIVAGKSLSANTQKSEEEPPAWLASVTGAGVRRWEREYPFGSGDSFETVDTTPGGVVAGGQTGGYSRRSPGSWERVYGTREWLLAADADDGTEHWRERYAGNDCKSLVADERGGLRYVGGSSVTWISSDGTKEHSEYYYADTGSFDTLDSIAPHEQDIDTNDAMDSDQPHVGASVIAGKAWEGSDANDARLLVIDSDGEILLDRATGFAATSNFGRDAIALDDGFLLSGTALCGDGSLPWLAWFDADGALTDYRFVVRAPDSAPELVASVPSGPAGYPIASHHADVDRLVPTRNGLFVVYNERDRSKSPEHRQCWVGFLT</sequence>
<reference evidence="2 3" key="1">
    <citation type="journal article" date="2014" name="PLoS Genet.">
        <title>Phylogenetically driven sequencing of extremely halophilic archaea reveals strategies for static and dynamic osmo-response.</title>
        <authorList>
            <person name="Becker E.A."/>
            <person name="Seitzer P.M."/>
            <person name="Tritt A."/>
            <person name="Larsen D."/>
            <person name="Krusor M."/>
            <person name="Yao A.I."/>
            <person name="Wu D."/>
            <person name="Madern D."/>
            <person name="Eisen J.A."/>
            <person name="Darling A.E."/>
            <person name="Facciotti M.T."/>
        </authorList>
    </citation>
    <scope>NUCLEOTIDE SEQUENCE [LARGE SCALE GENOMIC DNA]</scope>
    <source>
        <strain evidence="2 3">ATCC BAA-1512</strain>
    </source>
</reference>
<dbReference type="Proteomes" id="UP000011550">
    <property type="component" value="Unassembled WGS sequence"/>
</dbReference>
<evidence type="ECO:0000313" key="3">
    <source>
        <dbReference type="Proteomes" id="UP000011550"/>
    </source>
</evidence>
<feature type="region of interest" description="Disordered" evidence="1">
    <location>
        <begin position="73"/>
        <end position="96"/>
    </location>
</feature>
<dbReference type="PATRIC" id="fig|662479.7.peg.1252"/>
<protein>
    <submittedName>
        <fullName evidence="2">Uncharacterized protein</fullName>
    </submittedName>
</protein>
<organism evidence="2 3">
    <name type="scientific">Haloferax mucosum ATCC BAA-1512</name>
    <dbReference type="NCBI Taxonomy" id="662479"/>
    <lineage>
        <taxon>Archaea</taxon>
        <taxon>Methanobacteriati</taxon>
        <taxon>Methanobacteriota</taxon>
        <taxon>Stenosarchaea group</taxon>
        <taxon>Halobacteria</taxon>
        <taxon>Halobacteriales</taxon>
        <taxon>Haloferacaceae</taxon>
        <taxon>Haloferax</taxon>
    </lineage>
</organism>
<keyword evidence="3" id="KW-1185">Reference proteome</keyword>
<evidence type="ECO:0000256" key="1">
    <source>
        <dbReference type="SAM" id="MobiDB-lite"/>
    </source>
</evidence>
<dbReference type="STRING" id="662479.C440_06197"/>
<dbReference type="EMBL" id="AOLN01000010">
    <property type="protein sequence ID" value="ELZ95858.1"/>
    <property type="molecule type" value="Genomic_DNA"/>
</dbReference>
<name>M0IJ13_9EURY</name>